<dbReference type="InterPro" id="IPR020084">
    <property type="entry name" value="NUDIX_hydrolase_CS"/>
</dbReference>
<dbReference type="GO" id="GO:0005737">
    <property type="term" value="C:cytoplasm"/>
    <property type="evidence" value="ECO:0007669"/>
    <property type="project" value="TreeGrafter"/>
</dbReference>
<keyword evidence="5" id="KW-0460">Magnesium</keyword>
<comment type="similarity">
    <text evidence="2">Belongs to the Nudix hydrolase family.</text>
</comment>
<protein>
    <submittedName>
        <fullName evidence="7">NUDIX family hydrolase</fullName>
    </submittedName>
</protein>
<proteinExistence type="inferred from homology"/>
<dbReference type="InterPro" id="IPR003562">
    <property type="entry name" value="Mutator_MutX_prot"/>
</dbReference>
<dbReference type="KEGG" id="bhu:bhn_I2725"/>
<dbReference type="Proteomes" id="UP000179284">
    <property type="component" value="Chromosome I"/>
</dbReference>
<organism evidence="7 8">
    <name type="scientific">Butyrivibrio hungatei</name>
    <dbReference type="NCBI Taxonomy" id="185008"/>
    <lineage>
        <taxon>Bacteria</taxon>
        <taxon>Bacillati</taxon>
        <taxon>Bacillota</taxon>
        <taxon>Clostridia</taxon>
        <taxon>Lachnospirales</taxon>
        <taxon>Lachnospiraceae</taxon>
        <taxon>Butyrivibrio</taxon>
    </lineage>
</organism>
<evidence type="ECO:0000256" key="1">
    <source>
        <dbReference type="ARBA" id="ARBA00001946"/>
    </source>
</evidence>
<dbReference type="PROSITE" id="PS51462">
    <property type="entry name" value="NUDIX"/>
    <property type="match status" value="1"/>
</dbReference>
<keyword evidence="4 7" id="KW-0378">Hydrolase</keyword>
<keyword evidence="8" id="KW-1185">Reference proteome</keyword>
<dbReference type="SUPFAM" id="SSF55811">
    <property type="entry name" value="Nudix"/>
    <property type="match status" value="1"/>
</dbReference>
<dbReference type="RefSeq" id="WP_071177329.1">
    <property type="nucleotide sequence ID" value="NZ_CP017831.1"/>
</dbReference>
<dbReference type="GO" id="GO:0006281">
    <property type="term" value="P:DNA repair"/>
    <property type="evidence" value="ECO:0007669"/>
    <property type="project" value="InterPro"/>
</dbReference>
<comment type="cofactor">
    <cofactor evidence="1">
        <name>Mg(2+)</name>
        <dbReference type="ChEBI" id="CHEBI:18420"/>
    </cofactor>
</comment>
<keyword evidence="3" id="KW-0479">Metal-binding</keyword>
<dbReference type="Pfam" id="PF00293">
    <property type="entry name" value="NUDIX"/>
    <property type="match status" value="1"/>
</dbReference>
<dbReference type="OrthoDB" id="9804563at2"/>
<name>A0A1D9P573_9FIRM</name>
<accession>A0A1D9P573</accession>
<gene>
    <name evidence="7" type="ORF">bhn_I2725</name>
</gene>
<evidence type="ECO:0000256" key="4">
    <source>
        <dbReference type="ARBA" id="ARBA00022801"/>
    </source>
</evidence>
<evidence type="ECO:0000256" key="5">
    <source>
        <dbReference type="ARBA" id="ARBA00022842"/>
    </source>
</evidence>
<dbReference type="InterPro" id="IPR015797">
    <property type="entry name" value="NUDIX_hydrolase-like_dom_sf"/>
</dbReference>
<dbReference type="PROSITE" id="PS00893">
    <property type="entry name" value="NUDIX_BOX"/>
    <property type="match status" value="1"/>
</dbReference>
<dbReference type="PANTHER" id="PTHR43758">
    <property type="entry name" value="7,8-DIHYDRO-8-OXOGUANINE TRIPHOSPHATASE"/>
    <property type="match status" value="1"/>
</dbReference>
<reference evidence="8" key="1">
    <citation type="submission" date="2016-10" db="EMBL/GenBank/DDBJ databases">
        <title>The complete genome sequence of the rumen bacterium Butyrivibrio hungatei MB2003.</title>
        <authorList>
            <person name="Palevich N."/>
            <person name="Kelly W.J."/>
            <person name="Leahy S.C."/>
            <person name="Altermann E."/>
            <person name="Rakonjac J."/>
            <person name="Attwood G.T."/>
        </authorList>
    </citation>
    <scope>NUCLEOTIDE SEQUENCE [LARGE SCALE GENOMIC DNA]</scope>
    <source>
        <strain evidence="8">MB2003</strain>
    </source>
</reference>
<dbReference type="AlphaFoldDB" id="A0A1D9P573"/>
<dbReference type="PANTHER" id="PTHR43758:SF2">
    <property type="entry name" value="OXIDIZED PURINE NUCLEOSIDE TRIPHOSPHATE HYDROLASE"/>
    <property type="match status" value="1"/>
</dbReference>
<sequence length="171" mass="19992">MAKRDGLTTLCYIERDDEYLMLHRISKKNDLSKDKWLGVGGHFEDNESPEECIKREIFEESGYDIPLDEIAYRAIITFISDRGDYELMSLFTAKCPGGEPKECDEGKLEWVKKKDVYGLNLWEGDKIFFKLMEESDKFFSLKMAYDVNDKLREAVLNGKQLDYKKMLEEIG</sequence>
<evidence type="ECO:0000313" key="8">
    <source>
        <dbReference type="Proteomes" id="UP000179284"/>
    </source>
</evidence>
<dbReference type="EMBL" id="CP017831">
    <property type="protein sequence ID" value="AOZ97757.1"/>
    <property type="molecule type" value="Genomic_DNA"/>
</dbReference>
<dbReference type="GO" id="GO:0008413">
    <property type="term" value="F:8-oxo-7,8-dihydroguanosine triphosphate pyrophosphatase activity"/>
    <property type="evidence" value="ECO:0007669"/>
    <property type="project" value="InterPro"/>
</dbReference>
<dbReference type="PRINTS" id="PR01402">
    <property type="entry name" value="MUTATORMUTX"/>
</dbReference>
<dbReference type="GO" id="GO:0046872">
    <property type="term" value="F:metal ion binding"/>
    <property type="evidence" value="ECO:0007669"/>
    <property type="project" value="UniProtKB-KW"/>
</dbReference>
<dbReference type="InterPro" id="IPR000086">
    <property type="entry name" value="NUDIX_hydrolase_dom"/>
</dbReference>
<feature type="domain" description="Nudix hydrolase" evidence="6">
    <location>
        <begin position="2"/>
        <end position="134"/>
    </location>
</feature>
<evidence type="ECO:0000256" key="2">
    <source>
        <dbReference type="ARBA" id="ARBA00005582"/>
    </source>
</evidence>
<evidence type="ECO:0000256" key="3">
    <source>
        <dbReference type="ARBA" id="ARBA00022723"/>
    </source>
</evidence>
<evidence type="ECO:0000259" key="6">
    <source>
        <dbReference type="PROSITE" id="PS51462"/>
    </source>
</evidence>
<dbReference type="CDD" id="cd18886">
    <property type="entry name" value="NUDIX_MutT_Nudt1"/>
    <property type="match status" value="1"/>
</dbReference>
<evidence type="ECO:0000313" key="7">
    <source>
        <dbReference type="EMBL" id="AOZ97757.1"/>
    </source>
</evidence>
<dbReference type="Gene3D" id="3.90.79.10">
    <property type="entry name" value="Nucleoside Triphosphate Pyrophosphohydrolase"/>
    <property type="match status" value="1"/>
</dbReference>